<evidence type="ECO:0000313" key="3">
    <source>
        <dbReference type="EnsemblMetazoa" id="ISCW009428-PA"/>
    </source>
</evidence>
<dbReference type="EMBL" id="ABJB010234749">
    <property type="status" value="NOT_ANNOTATED_CDS"/>
    <property type="molecule type" value="Genomic_DNA"/>
</dbReference>
<dbReference type="HOGENOM" id="CLU_2127234_0_0_1"/>
<dbReference type="VEuPathDB" id="VectorBase:ISCI009428"/>
<proteinExistence type="predicted"/>
<evidence type="ECO:0000313" key="4">
    <source>
        <dbReference type="Proteomes" id="UP000001555"/>
    </source>
</evidence>
<dbReference type="AlphaFoldDB" id="B7PZC8"/>
<evidence type="ECO:0000256" key="1">
    <source>
        <dbReference type="SAM" id="MobiDB-lite"/>
    </source>
</evidence>
<feature type="non-terminal residue" evidence="2">
    <location>
        <position position="114"/>
    </location>
</feature>
<dbReference type="Proteomes" id="UP000001555">
    <property type="component" value="Unassembled WGS sequence"/>
</dbReference>
<reference evidence="3" key="2">
    <citation type="submission" date="2020-05" db="UniProtKB">
        <authorList>
            <consortium name="EnsemblMetazoa"/>
        </authorList>
    </citation>
    <scope>IDENTIFICATION</scope>
    <source>
        <strain evidence="3">wikel</strain>
    </source>
</reference>
<dbReference type="VEuPathDB" id="VectorBase:ISCW009428"/>
<accession>B7PZC8</accession>
<reference evidence="2 4" key="1">
    <citation type="submission" date="2008-03" db="EMBL/GenBank/DDBJ databases">
        <title>Annotation of Ixodes scapularis.</title>
        <authorList>
            <consortium name="Ixodes scapularis Genome Project Consortium"/>
            <person name="Caler E."/>
            <person name="Hannick L.I."/>
            <person name="Bidwell S."/>
            <person name="Joardar V."/>
            <person name="Thiagarajan M."/>
            <person name="Amedeo P."/>
            <person name="Galinsky K.J."/>
            <person name="Schobel S."/>
            <person name="Inman J."/>
            <person name="Hostetler J."/>
            <person name="Miller J."/>
            <person name="Hammond M."/>
            <person name="Megy K."/>
            <person name="Lawson D."/>
            <person name="Kodira C."/>
            <person name="Sutton G."/>
            <person name="Meyer J."/>
            <person name="Hill C.A."/>
            <person name="Birren B."/>
            <person name="Nene V."/>
            <person name="Collins F."/>
            <person name="Alarcon-Chaidez F."/>
            <person name="Wikel S."/>
            <person name="Strausberg R."/>
        </authorList>
    </citation>
    <scope>NUCLEOTIDE SEQUENCE [LARGE SCALE GENOMIC DNA]</scope>
    <source>
        <strain evidence="4">Wikel</strain>
        <strain evidence="2">Wikel colony</strain>
    </source>
</reference>
<feature type="region of interest" description="Disordered" evidence="1">
    <location>
        <begin position="1"/>
        <end position="81"/>
    </location>
</feature>
<dbReference type="EnsemblMetazoa" id="ISCW009428-RA">
    <property type="protein sequence ID" value="ISCW009428-PA"/>
    <property type="gene ID" value="ISCW009428"/>
</dbReference>
<organism>
    <name type="scientific">Ixodes scapularis</name>
    <name type="common">Black-legged tick</name>
    <name type="synonym">Deer tick</name>
    <dbReference type="NCBI Taxonomy" id="6945"/>
    <lineage>
        <taxon>Eukaryota</taxon>
        <taxon>Metazoa</taxon>
        <taxon>Ecdysozoa</taxon>
        <taxon>Arthropoda</taxon>
        <taxon>Chelicerata</taxon>
        <taxon>Arachnida</taxon>
        <taxon>Acari</taxon>
        <taxon>Parasitiformes</taxon>
        <taxon>Ixodida</taxon>
        <taxon>Ixodoidea</taxon>
        <taxon>Ixodidae</taxon>
        <taxon>Ixodinae</taxon>
        <taxon>Ixodes</taxon>
    </lineage>
</organism>
<name>B7PZC8_IXOSC</name>
<feature type="compositionally biased region" description="Basic and acidic residues" evidence="1">
    <location>
        <begin position="50"/>
        <end position="66"/>
    </location>
</feature>
<gene>
    <name evidence="2" type="ORF">IscW_ISCW009428</name>
</gene>
<dbReference type="InParanoid" id="B7PZC8"/>
<feature type="non-terminal residue" evidence="2">
    <location>
        <position position="1"/>
    </location>
</feature>
<keyword evidence="4" id="KW-1185">Reference proteome</keyword>
<dbReference type="EMBL" id="DS825494">
    <property type="protein sequence ID" value="EEC11949.1"/>
    <property type="molecule type" value="Genomic_DNA"/>
</dbReference>
<protein>
    <submittedName>
        <fullName evidence="2 3">Uncharacterized protein</fullName>
    </submittedName>
</protein>
<sequence>RHPPTHRGISTTHAHTSSFRNRSVGFNAQTVLPQESPSTTSPPPLPRTPEASHGHVRASREYHPRLEQVATGSGTTHGWLRRHDAAISRSAMTSGRLRVCVTRYTSRSRSSSDT</sequence>
<evidence type="ECO:0000313" key="2">
    <source>
        <dbReference type="EMBL" id="EEC11949.1"/>
    </source>
</evidence>
<dbReference type="PaxDb" id="6945-B7PZC8"/>
<feature type="compositionally biased region" description="Polar residues" evidence="1">
    <location>
        <begin position="8"/>
        <end position="35"/>
    </location>
</feature>